<dbReference type="EMBL" id="LHPF02000013">
    <property type="protein sequence ID" value="PSC71739.1"/>
    <property type="molecule type" value="Genomic_DNA"/>
</dbReference>
<dbReference type="OrthoDB" id="346907at2759"/>
<evidence type="ECO:0000256" key="4">
    <source>
        <dbReference type="ARBA" id="ARBA00022777"/>
    </source>
</evidence>
<evidence type="ECO:0000256" key="6">
    <source>
        <dbReference type="PROSITE-ProRule" id="PRU10141"/>
    </source>
</evidence>
<feature type="binding site" evidence="6">
    <location>
        <position position="460"/>
    </location>
    <ligand>
        <name>ATP</name>
        <dbReference type="ChEBI" id="CHEBI:30616"/>
    </ligand>
</feature>
<dbReference type="STRING" id="554055.A0A2P6VCD2"/>
<dbReference type="Proteomes" id="UP000239649">
    <property type="component" value="Unassembled WGS sequence"/>
</dbReference>
<keyword evidence="1" id="KW-0723">Serine/threonine-protein kinase</keyword>
<gene>
    <name evidence="10" type="ORF">C2E20_4930</name>
</gene>
<dbReference type="PANTHER" id="PTHR22974:SF23">
    <property type="entry name" value="TOUSLED-LIKE KINASE, ISOFORM G"/>
    <property type="match status" value="1"/>
</dbReference>
<feature type="coiled-coil region" evidence="7">
    <location>
        <begin position="212"/>
        <end position="253"/>
    </location>
</feature>
<dbReference type="Pfam" id="PF00069">
    <property type="entry name" value="Pkinase"/>
    <property type="match status" value="1"/>
</dbReference>
<dbReference type="GO" id="GO:0004674">
    <property type="term" value="F:protein serine/threonine kinase activity"/>
    <property type="evidence" value="ECO:0007669"/>
    <property type="project" value="UniProtKB-KW"/>
</dbReference>
<dbReference type="InterPro" id="IPR017441">
    <property type="entry name" value="Protein_kinase_ATP_BS"/>
</dbReference>
<accession>A0A2P6VCD2</accession>
<evidence type="ECO:0000256" key="5">
    <source>
        <dbReference type="ARBA" id="ARBA00022840"/>
    </source>
</evidence>
<keyword evidence="5 6" id="KW-0067">ATP-binding</keyword>
<dbReference type="FunFam" id="1.10.510.10:FF:000698">
    <property type="entry name" value="Serine/threonine-protein kinase tousled-like 1"/>
    <property type="match status" value="1"/>
</dbReference>
<keyword evidence="11" id="KW-1185">Reference proteome</keyword>
<evidence type="ECO:0000256" key="1">
    <source>
        <dbReference type="ARBA" id="ARBA00022527"/>
    </source>
</evidence>
<evidence type="ECO:0000259" key="9">
    <source>
        <dbReference type="PROSITE" id="PS50011"/>
    </source>
</evidence>
<proteinExistence type="predicted"/>
<dbReference type="PROSITE" id="PS00107">
    <property type="entry name" value="PROTEIN_KINASE_ATP"/>
    <property type="match status" value="1"/>
</dbReference>
<evidence type="ECO:0000313" key="11">
    <source>
        <dbReference type="Proteomes" id="UP000239649"/>
    </source>
</evidence>
<name>A0A2P6VCD2_9CHLO</name>
<dbReference type="InterPro" id="IPR011009">
    <property type="entry name" value="Kinase-like_dom_sf"/>
</dbReference>
<dbReference type="InterPro" id="IPR008271">
    <property type="entry name" value="Ser/Thr_kinase_AS"/>
</dbReference>
<organism evidence="10 11">
    <name type="scientific">Micractinium conductrix</name>
    <dbReference type="NCBI Taxonomy" id="554055"/>
    <lineage>
        <taxon>Eukaryota</taxon>
        <taxon>Viridiplantae</taxon>
        <taxon>Chlorophyta</taxon>
        <taxon>core chlorophytes</taxon>
        <taxon>Trebouxiophyceae</taxon>
        <taxon>Chlorellales</taxon>
        <taxon>Chlorellaceae</taxon>
        <taxon>Chlorella clade</taxon>
        <taxon>Micractinium</taxon>
    </lineage>
</organism>
<dbReference type="GO" id="GO:0035556">
    <property type="term" value="P:intracellular signal transduction"/>
    <property type="evidence" value="ECO:0007669"/>
    <property type="project" value="TreeGrafter"/>
</dbReference>
<dbReference type="GO" id="GO:0005524">
    <property type="term" value="F:ATP binding"/>
    <property type="evidence" value="ECO:0007669"/>
    <property type="project" value="UniProtKB-UniRule"/>
</dbReference>
<protein>
    <submittedName>
        <fullName evidence="10">Serine threonine-kinase TOUSLED</fullName>
    </submittedName>
</protein>
<evidence type="ECO:0000256" key="2">
    <source>
        <dbReference type="ARBA" id="ARBA00022679"/>
    </source>
</evidence>
<reference evidence="10 11" key="1">
    <citation type="journal article" date="2018" name="Plant J.">
        <title>Genome sequences of Chlorella sorokiniana UTEX 1602 and Micractinium conductrix SAG 241.80: implications to maltose excretion by a green alga.</title>
        <authorList>
            <person name="Arriola M.B."/>
            <person name="Velmurugan N."/>
            <person name="Zhang Y."/>
            <person name="Plunkett M.H."/>
            <person name="Hondzo H."/>
            <person name="Barney B.M."/>
        </authorList>
    </citation>
    <scope>NUCLEOTIDE SEQUENCE [LARGE SCALE GENOMIC DNA]</scope>
    <source>
        <strain evidence="10 11">SAG 241.80</strain>
    </source>
</reference>
<dbReference type="SMART" id="SM00220">
    <property type="entry name" value="S_TKc"/>
    <property type="match status" value="1"/>
</dbReference>
<keyword evidence="7" id="KW-0175">Coiled coil</keyword>
<dbReference type="AlphaFoldDB" id="A0A2P6VCD2"/>
<dbReference type="Gene3D" id="1.10.510.10">
    <property type="entry name" value="Transferase(Phosphotransferase) domain 1"/>
    <property type="match status" value="1"/>
</dbReference>
<sequence>MTGLPSDALDVLQRLSASNEGRLPDKLALLERRLTVPPSPVVSHEGAGSLLLNQNSVHSVTQQSGLAGRHATPSISNTADPPGALEPGAASRDGIEATSQHPSKRRRVGQPAGPGLKPPAAAARGASVSAPAQQQQQRLSPFLAETNSRQGAQQPTPSSSKKQKNTIARYFPQLSGGGGAVAGGGDGTTAAKHRASSPAASDPAAPAAAAALQTLQAEALRLRDDNQRLQGELQRAQEEQAELSGGLARAEAQTVEVRLAAAARDADVRGALLRLCTAAARQERELSLQRLQASAPRLGCLGVRRRGIEVQEVWEDGQAFKDVKLKLRTLAEAREGVEAARKAAKKRLPLPGQALPAAGGEAGALLHPDDWVVQEEIFKARLAALKREDDVAKGELARLEAEKIAYIREAQRVRGEETSRFSNFPVLHNRYLLLTLLGRGGFSEVYKAFDLVSLREVACKIHSLNCQWSEAKKASYVKHSVREYNIHKDLKHPRIVSLVDIFEIDNNTFATVLELVAGGDLDAYCKLHETLPEKEAKTVVAQILSGLVYLNTKPFSVIHYDLKPANILFDRNGECKITDFGLSKIVDDGCTQGMELTSQGAGTYWYLPPECFVVGAGRAPMISNKVDVWSVGVIFYQMLFGRRPFGHEQSQEQILRNEVMLNAREVSFPSRPAVSAEAKDFIRRCLAYRQEERMDEQQAAPWAMSTYYTKKLERRTDALGNIISSADTVAAPPGWSRDSQVQLAAQALSAELGSDAAALLEQVAQLHALLPGLEGKLQRMRPAELVRLAARLEEICQQLVALRRLLPTADVAAAVAAHPPLLRTPLAEVEGALGALRQAFPDATQEDIDHIVSTNGSLLDGGESLERCLRGAGHLFTRPQLVRCLQRDPAFLFQFQPLEGQSRGERDAEYLADMWRGS</sequence>
<keyword evidence="3 6" id="KW-0547">Nucleotide-binding</keyword>
<feature type="region of interest" description="Disordered" evidence="8">
    <location>
        <begin position="61"/>
        <end position="206"/>
    </location>
</feature>
<feature type="domain" description="Protein kinase" evidence="9">
    <location>
        <begin position="431"/>
        <end position="708"/>
    </location>
</feature>
<dbReference type="PROSITE" id="PS50011">
    <property type="entry name" value="PROTEIN_KINASE_DOM"/>
    <property type="match status" value="1"/>
</dbReference>
<evidence type="ECO:0000256" key="7">
    <source>
        <dbReference type="SAM" id="Coils"/>
    </source>
</evidence>
<feature type="compositionally biased region" description="Gly residues" evidence="8">
    <location>
        <begin position="175"/>
        <end position="187"/>
    </location>
</feature>
<evidence type="ECO:0000256" key="3">
    <source>
        <dbReference type="ARBA" id="ARBA00022741"/>
    </source>
</evidence>
<dbReference type="PANTHER" id="PTHR22974">
    <property type="entry name" value="MIXED LINEAGE PROTEIN KINASE"/>
    <property type="match status" value="1"/>
</dbReference>
<feature type="compositionally biased region" description="Low complexity" evidence="8">
    <location>
        <begin position="109"/>
        <end position="137"/>
    </location>
</feature>
<keyword evidence="4" id="KW-0418">Kinase</keyword>
<evidence type="ECO:0000313" key="10">
    <source>
        <dbReference type="EMBL" id="PSC71739.1"/>
    </source>
</evidence>
<comment type="caution">
    <text evidence="10">The sequence shown here is derived from an EMBL/GenBank/DDBJ whole genome shotgun (WGS) entry which is preliminary data.</text>
</comment>
<dbReference type="InterPro" id="IPR000719">
    <property type="entry name" value="Prot_kinase_dom"/>
</dbReference>
<dbReference type="PROSITE" id="PS00108">
    <property type="entry name" value="PROTEIN_KINASE_ST"/>
    <property type="match status" value="1"/>
</dbReference>
<feature type="compositionally biased region" description="Low complexity" evidence="8">
    <location>
        <begin position="196"/>
        <end position="206"/>
    </location>
</feature>
<dbReference type="GO" id="GO:0005634">
    <property type="term" value="C:nucleus"/>
    <property type="evidence" value="ECO:0007669"/>
    <property type="project" value="TreeGrafter"/>
</dbReference>
<feature type="compositionally biased region" description="Polar residues" evidence="8">
    <location>
        <begin position="145"/>
        <end position="160"/>
    </location>
</feature>
<dbReference type="SUPFAM" id="SSF56112">
    <property type="entry name" value="Protein kinase-like (PK-like)"/>
    <property type="match status" value="1"/>
</dbReference>
<dbReference type="GO" id="GO:0007059">
    <property type="term" value="P:chromosome segregation"/>
    <property type="evidence" value="ECO:0007669"/>
    <property type="project" value="TreeGrafter"/>
</dbReference>
<dbReference type="CDD" id="cd13990">
    <property type="entry name" value="STKc_TLK"/>
    <property type="match status" value="1"/>
</dbReference>
<keyword evidence="2" id="KW-0808">Transferase</keyword>
<feature type="coiled-coil region" evidence="7">
    <location>
        <begin position="382"/>
        <end position="416"/>
    </location>
</feature>
<evidence type="ECO:0000256" key="8">
    <source>
        <dbReference type="SAM" id="MobiDB-lite"/>
    </source>
</evidence>